<dbReference type="SUPFAM" id="SSF56112">
    <property type="entry name" value="Protein kinase-like (PK-like)"/>
    <property type="match status" value="1"/>
</dbReference>
<evidence type="ECO:0000256" key="2">
    <source>
        <dbReference type="ARBA" id="ARBA00022741"/>
    </source>
</evidence>
<dbReference type="STRING" id="5364.A0A5C3MVH7"/>
<evidence type="ECO:0000256" key="4">
    <source>
        <dbReference type="ARBA" id="ARBA00022840"/>
    </source>
</evidence>
<dbReference type="InterPro" id="IPR011009">
    <property type="entry name" value="Kinase-like_dom_sf"/>
</dbReference>
<dbReference type="InterPro" id="IPR008271">
    <property type="entry name" value="Ser/Thr_kinase_AS"/>
</dbReference>
<keyword evidence="3 6" id="KW-0418">Kinase</keyword>
<keyword evidence="1" id="KW-0808">Transferase</keyword>
<protein>
    <submittedName>
        <fullName evidence="6">Kinase-like protein</fullName>
    </submittedName>
</protein>
<dbReference type="InterPro" id="IPR001245">
    <property type="entry name" value="Ser-Thr/Tyr_kinase_cat_dom"/>
</dbReference>
<dbReference type="PROSITE" id="PS50011">
    <property type="entry name" value="PROTEIN_KINASE_DOM"/>
    <property type="match status" value="1"/>
</dbReference>
<feature type="domain" description="Protein kinase" evidence="5">
    <location>
        <begin position="48"/>
        <end position="258"/>
    </location>
</feature>
<organism evidence="6 7">
    <name type="scientific">Heliocybe sulcata</name>
    <dbReference type="NCBI Taxonomy" id="5364"/>
    <lineage>
        <taxon>Eukaryota</taxon>
        <taxon>Fungi</taxon>
        <taxon>Dikarya</taxon>
        <taxon>Basidiomycota</taxon>
        <taxon>Agaricomycotina</taxon>
        <taxon>Agaricomycetes</taxon>
        <taxon>Gloeophyllales</taxon>
        <taxon>Gloeophyllaceae</taxon>
        <taxon>Heliocybe</taxon>
    </lineage>
</organism>
<name>A0A5C3MVH7_9AGAM</name>
<dbReference type="PANTHER" id="PTHR44329:SF288">
    <property type="entry name" value="MITOGEN-ACTIVATED PROTEIN KINASE KINASE KINASE 20"/>
    <property type="match status" value="1"/>
</dbReference>
<keyword evidence="7" id="KW-1185">Reference proteome</keyword>
<evidence type="ECO:0000259" key="5">
    <source>
        <dbReference type="PROSITE" id="PS50011"/>
    </source>
</evidence>
<evidence type="ECO:0000256" key="3">
    <source>
        <dbReference type="ARBA" id="ARBA00022777"/>
    </source>
</evidence>
<dbReference type="SMART" id="SM00220">
    <property type="entry name" value="S_TKc"/>
    <property type="match status" value="1"/>
</dbReference>
<dbReference type="InterPro" id="IPR000719">
    <property type="entry name" value="Prot_kinase_dom"/>
</dbReference>
<dbReference type="InterPro" id="IPR051681">
    <property type="entry name" value="Ser/Thr_Kinases-Pseudokinases"/>
</dbReference>
<dbReference type="GO" id="GO:0004674">
    <property type="term" value="F:protein serine/threonine kinase activity"/>
    <property type="evidence" value="ECO:0007669"/>
    <property type="project" value="TreeGrafter"/>
</dbReference>
<reference evidence="6 7" key="1">
    <citation type="journal article" date="2019" name="Nat. Ecol. Evol.">
        <title>Megaphylogeny resolves global patterns of mushroom evolution.</title>
        <authorList>
            <person name="Varga T."/>
            <person name="Krizsan K."/>
            <person name="Foldi C."/>
            <person name="Dima B."/>
            <person name="Sanchez-Garcia M."/>
            <person name="Sanchez-Ramirez S."/>
            <person name="Szollosi G.J."/>
            <person name="Szarkandi J.G."/>
            <person name="Papp V."/>
            <person name="Albert L."/>
            <person name="Andreopoulos W."/>
            <person name="Angelini C."/>
            <person name="Antonin V."/>
            <person name="Barry K.W."/>
            <person name="Bougher N.L."/>
            <person name="Buchanan P."/>
            <person name="Buyck B."/>
            <person name="Bense V."/>
            <person name="Catcheside P."/>
            <person name="Chovatia M."/>
            <person name="Cooper J."/>
            <person name="Damon W."/>
            <person name="Desjardin D."/>
            <person name="Finy P."/>
            <person name="Geml J."/>
            <person name="Haridas S."/>
            <person name="Hughes K."/>
            <person name="Justo A."/>
            <person name="Karasinski D."/>
            <person name="Kautmanova I."/>
            <person name="Kiss B."/>
            <person name="Kocsube S."/>
            <person name="Kotiranta H."/>
            <person name="LaButti K.M."/>
            <person name="Lechner B.E."/>
            <person name="Liimatainen K."/>
            <person name="Lipzen A."/>
            <person name="Lukacs Z."/>
            <person name="Mihaltcheva S."/>
            <person name="Morgado L.N."/>
            <person name="Niskanen T."/>
            <person name="Noordeloos M.E."/>
            <person name="Ohm R.A."/>
            <person name="Ortiz-Santana B."/>
            <person name="Ovrebo C."/>
            <person name="Racz N."/>
            <person name="Riley R."/>
            <person name="Savchenko A."/>
            <person name="Shiryaev A."/>
            <person name="Soop K."/>
            <person name="Spirin V."/>
            <person name="Szebenyi C."/>
            <person name="Tomsovsky M."/>
            <person name="Tulloss R.E."/>
            <person name="Uehling J."/>
            <person name="Grigoriev I.V."/>
            <person name="Vagvolgyi C."/>
            <person name="Papp T."/>
            <person name="Martin F.M."/>
            <person name="Miettinen O."/>
            <person name="Hibbett D.S."/>
            <person name="Nagy L.G."/>
        </authorList>
    </citation>
    <scope>NUCLEOTIDE SEQUENCE [LARGE SCALE GENOMIC DNA]</scope>
    <source>
        <strain evidence="6 7">OMC1185</strain>
    </source>
</reference>
<dbReference type="GO" id="GO:0005524">
    <property type="term" value="F:ATP binding"/>
    <property type="evidence" value="ECO:0007669"/>
    <property type="project" value="UniProtKB-KW"/>
</dbReference>
<dbReference type="Pfam" id="PF07714">
    <property type="entry name" value="PK_Tyr_Ser-Thr"/>
    <property type="match status" value="1"/>
</dbReference>
<proteinExistence type="predicted"/>
<dbReference type="OrthoDB" id="4062651at2759"/>
<evidence type="ECO:0000256" key="1">
    <source>
        <dbReference type="ARBA" id="ARBA00022679"/>
    </source>
</evidence>
<gene>
    <name evidence="6" type="ORF">OE88DRAFT_514670</name>
</gene>
<dbReference type="EMBL" id="ML213518">
    <property type="protein sequence ID" value="TFK48855.1"/>
    <property type="molecule type" value="Genomic_DNA"/>
</dbReference>
<keyword evidence="2" id="KW-0547">Nucleotide-binding</keyword>
<dbReference type="AlphaFoldDB" id="A0A5C3MVH7"/>
<sequence>MGSSYRGGPIPWHLSDSMSKALHRLQVKVACQNLKIPETLALSDVTVYNSQKPVDGGGFSDIFRGHWDSGSVCIKKLRVFMRTRNEQESRMMKMFCNEALIWSHLHHPNVLQFLGFDMTSFHPYICMVSPWMENGNVLSYIRENPVSEVDTQRLVCEVSRGLEYIHGRNLVHGDIKGANVVVDASGRACLADFGLAGFAQATQGAYTTETREGSKRWMAPELLNWRIPLRRTQESDVYALGCVCLEVSRSLGCVLHLL</sequence>
<evidence type="ECO:0000313" key="7">
    <source>
        <dbReference type="Proteomes" id="UP000305948"/>
    </source>
</evidence>
<dbReference type="Gene3D" id="1.10.510.10">
    <property type="entry name" value="Transferase(Phosphotransferase) domain 1"/>
    <property type="match status" value="1"/>
</dbReference>
<accession>A0A5C3MVH7</accession>
<dbReference type="PANTHER" id="PTHR44329">
    <property type="entry name" value="SERINE/THREONINE-PROTEIN KINASE TNNI3K-RELATED"/>
    <property type="match status" value="1"/>
</dbReference>
<dbReference type="Proteomes" id="UP000305948">
    <property type="component" value="Unassembled WGS sequence"/>
</dbReference>
<dbReference type="PROSITE" id="PS00108">
    <property type="entry name" value="PROTEIN_KINASE_ST"/>
    <property type="match status" value="1"/>
</dbReference>
<keyword evidence="4" id="KW-0067">ATP-binding</keyword>
<evidence type="ECO:0000313" key="6">
    <source>
        <dbReference type="EMBL" id="TFK48855.1"/>
    </source>
</evidence>